<dbReference type="PANTHER" id="PTHR13887:SF41">
    <property type="entry name" value="THIOREDOXIN SUPERFAMILY PROTEIN"/>
    <property type="match status" value="1"/>
</dbReference>
<dbReference type="Gene3D" id="3.40.30.10">
    <property type="entry name" value="Glutaredoxin"/>
    <property type="match status" value="1"/>
</dbReference>
<keyword evidence="3" id="KW-1185">Reference proteome</keyword>
<organism evidence="2 3">
    <name type="scientific">Colletotrichum plurivorum</name>
    <dbReference type="NCBI Taxonomy" id="2175906"/>
    <lineage>
        <taxon>Eukaryota</taxon>
        <taxon>Fungi</taxon>
        <taxon>Dikarya</taxon>
        <taxon>Ascomycota</taxon>
        <taxon>Pezizomycotina</taxon>
        <taxon>Sordariomycetes</taxon>
        <taxon>Hypocreomycetidae</taxon>
        <taxon>Glomerellales</taxon>
        <taxon>Glomerellaceae</taxon>
        <taxon>Colletotrichum</taxon>
        <taxon>Colletotrichum orchidearum species complex</taxon>
    </lineage>
</organism>
<dbReference type="Proteomes" id="UP000654918">
    <property type="component" value="Unassembled WGS sequence"/>
</dbReference>
<dbReference type="AlphaFoldDB" id="A0A8H6MSF5"/>
<name>A0A8H6MSF5_9PEZI</name>
<proteinExistence type="predicted"/>
<dbReference type="GO" id="GO:0016491">
    <property type="term" value="F:oxidoreductase activity"/>
    <property type="evidence" value="ECO:0007669"/>
    <property type="project" value="InterPro"/>
</dbReference>
<dbReference type="Pfam" id="PF01323">
    <property type="entry name" value="DSBA"/>
    <property type="match status" value="1"/>
</dbReference>
<reference evidence="2" key="1">
    <citation type="journal article" date="2020" name="Phytopathology">
        <title>Genome Sequence Resources of Colletotrichum truncatum, C. plurivorum, C. musicola, and C. sojae: Four Species Pathogenic to Soybean (Glycine max).</title>
        <authorList>
            <person name="Rogerio F."/>
            <person name="Boufleur T.R."/>
            <person name="Ciampi-Guillardi M."/>
            <person name="Sukno S.A."/>
            <person name="Thon M.R."/>
            <person name="Massola Junior N.S."/>
            <person name="Baroncelli R."/>
        </authorList>
    </citation>
    <scope>NUCLEOTIDE SEQUENCE</scope>
    <source>
        <strain evidence="2">LFN00145</strain>
    </source>
</reference>
<gene>
    <name evidence="2" type="ORF">CPLU01_15807</name>
</gene>
<sequence length="231" mass="25925">MTAFEIEIIFDFVCAWCYIAKRQHDLAISLYKKTYPDGKQDSFSITWRPYYLNYNPHPHSVDKSALAETKLADLTPERRAALTRRMEQIGRSVGIGFRWGGMIGPDTCDAHRLVRLGRGKGPEVQDALVEGLFEAYHELERDISDKKVLRDVAVSAGIDAVEVEEFLASDTGTDEVNEEEKRIREVAGGSGVPTFVIQDAHRLAHRLEGAQNPSEIYEVFVKVNEAERGAA</sequence>
<comment type="caution">
    <text evidence="2">The sequence shown here is derived from an EMBL/GenBank/DDBJ whole genome shotgun (WGS) entry which is preliminary data.</text>
</comment>
<dbReference type="CDD" id="cd03024">
    <property type="entry name" value="DsbA_FrnE"/>
    <property type="match status" value="1"/>
</dbReference>
<evidence type="ECO:0000259" key="1">
    <source>
        <dbReference type="Pfam" id="PF01323"/>
    </source>
</evidence>
<dbReference type="InterPro" id="IPR001853">
    <property type="entry name" value="DSBA-like_thioredoxin_dom"/>
</dbReference>
<accession>A0A8H6MSF5</accession>
<dbReference type="PANTHER" id="PTHR13887">
    <property type="entry name" value="GLUTATHIONE S-TRANSFERASE KAPPA"/>
    <property type="match status" value="1"/>
</dbReference>
<evidence type="ECO:0000313" key="2">
    <source>
        <dbReference type="EMBL" id="KAF6807334.1"/>
    </source>
</evidence>
<feature type="domain" description="DSBA-like thioredoxin" evidence="1">
    <location>
        <begin position="6"/>
        <end position="213"/>
    </location>
</feature>
<dbReference type="SUPFAM" id="SSF52833">
    <property type="entry name" value="Thioredoxin-like"/>
    <property type="match status" value="1"/>
</dbReference>
<evidence type="ECO:0000313" key="3">
    <source>
        <dbReference type="Proteomes" id="UP000654918"/>
    </source>
</evidence>
<dbReference type="EMBL" id="WIGO01000634">
    <property type="protein sequence ID" value="KAF6807334.1"/>
    <property type="molecule type" value="Genomic_DNA"/>
</dbReference>
<dbReference type="InterPro" id="IPR036249">
    <property type="entry name" value="Thioredoxin-like_sf"/>
</dbReference>
<protein>
    <recommendedName>
        <fullName evidence="1">DSBA-like thioredoxin domain-containing protein</fullName>
    </recommendedName>
</protein>